<dbReference type="eggNOG" id="ENOG5033AAX">
    <property type="taxonomic scope" value="Bacteria"/>
</dbReference>
<proteinExistence type="predicted"/>
<dbReference type="HOGENOM" id="CLU_2180696_0_0_7"/>
<dbReference type="AlphaFoldDB" id="A1AQ54"/>
<dbReference type="KEGG" id="ppd:Ppro_1863"/>
<dbReference type="OrthoDB" id="4715778at2"/>
<dbReference type="STRING" id="338966.Ppro_1863"/>
<dbReference type="Proteomes" id="UP000006732">
    <property type="component" value="Chromosome"/>
</dbReference>
<reference evidence="1 2" key="1">
    <citation type="submission" date="2006-10" db="EMBL/GenBank/DDBJ databases">
        <title>Complete sequence of chromosome of Pelobacter propionicus DSM 2379.</title>
        <authorList>
            <consortium name="US DOE Joint Genome Institute"/>
            <person name="Copeland A."/>
            <person name="Lucas S."/>
            <person name="Lapidus A."/>
            <person name="Barry K."/>
            <person name="Detter J.C."/>
            <person name="Glavina del Rio T."/>
            <person name="Hammon N."/>
            <person name="Israni S."/>
            <person name="Dalin E."/>
            <person name="Tice H."/>
            <person name="Pitluck S."/>
            <person name="Saunders E."/>
            <person name="Brettin T."/>
            <person name="Bruce D."/>
            <person name="Han C."/>
            <person name="Tapia R."/>
            <person name="Schmutz J."/>
            <person name="Larimer F."/>
            <person name="Land M."/>
            <person name="Hauser L."/>
            <person name="Kyrpides N."/>
            <person name="Kim E."/>
            <person name="Lovley D."/>
            <person name="Richardson P."/>
        </authorList>
    </citation>
    <scope>NUCLEOTIDE SEQUENCE [LARGE SCALE GENOMIC DNA]</scope>
    <source>
        <strain evidence="2">DSM 2379 / NBRC 103807 / OttBd1</strain>
    </source>
</reference>
<evidence type="ECO:0000313" key="1">
    <source>
        <dbReference type="EMBL" id="ABK99474.1"/>
    </source>
</evidence>
<accession>A1AQ54</accession>
<dbReference type="RefSeq" id="WP_011735750.1">
    <property type="nucleotide sequence ID" value="NC_008609.1"/>
</dbReference>
<name>A1AQ54_PELPD</name>
<evidence type="ECO:0000313" key="2">
    <source>
        <dbReference type="Proteomes" id="UP000006732"/>
    </source>
</evidence>
<dbReference type="EMBL" id="CP000482">
    <property type="protein sequence ID" value="ABK99474.1"/>
    <property type="molecule type" value="Genomic_DNA"/>
</dbReference>
<gene>
    <name evidence="1" type="ordered locus">Ppro_1863</name>
</gene>
<sequence>MIDTWITDLTHFFDDAGDLVSEPAQAKALAEYFATIVFMASYPDHEYPPEYIVKCRRRPNRNPCLGEIVGIINPETDDIMWMCQKCNDKGIISNWRGSMWDLSDSEQLVH</sequence>
<protein>
    <submittedName>
        <fullName evidence="1">Uncharacterized protein</fullName>
    </submittedName>
</protein>
<organism evidence="1 2">
    <name type="scientific">Pelobacter propionicus (strain DSM 2379 / NBRC 103807 / OttBd1)</name>
    <dbReference type="NCBI Taxonomy" id="338966"/>
    <lineage>
        <taxon>Bacteria</taxon>
        <taxon>Pseudomonadati</taxon>
        <taxon>Thermodesulfobacteriota</taxon>
        <taxon>Desulfuromonadia</taxon>
        <taxon>Desulfuromonadales</taxon>
        <taxon>Desulfuromonadaceae</taxon>
        <taxon>Pelobacter</taxon>
    </lineage>
</organism>
<keyword evidence="2" id="KW-1185">Reference proteome</keyword>